<accession>A0ABV2RAG3</accession>
<evidence type="ECO:0000313" key="1">
    <source>
        <dbReference type="EMBL" id="MET4683569.1"/>
    </source>
</evidence>
<proteinExistence type="predicted"/>
<gene>
    <name evidence="1" type="ORF">ABIE19_001478</name>
</gene>
<dbReference type="EMBL" id="JBEPTF010000001">
    <property type="protein sequence ID" value="MET4683569.1"/>
    <property type="molecule type" value="Genomic_DNA"/>
</dbReference>
<comment type="caution">
    <text evidence="1">The sequence shown here is derived from an EMBL/GenBank/DDBJ whole genome shotgun (WGS) entry which is preliminary data.</text>
</comment>
<evidence type="ECO:0008006" key="3">
    <source>
        <dbReference type="Google" id="ProtNLM"/>
    </source>
</evidence>
<protein>
    <recommendedName>
        <fullName evidence="3">Apea-like HEPN domain-containing protein</fullName>
    </recommendedName>
</protein>
<sequence length="249" mass="28254">MARPSDWIGLQQTELSVAARKQLSRCSILMRTAGGHQLHSNVRYGSKADFDDRRAQPPISGLVPKSAHGAQRLVAASCGALWRLTMYEEWLRARVPGYQELRVVDREAVTGFLHFWALFEGRLLDERAGPGKICDLAARWREDGLARSAPVRSALTYWRRRYFANGAPNGRFESLLFRPNDRGELVEAVMADGRDDAESVVAAVLLIIYRLRNNLFHGLKWQYGLADQEGNFRHANEVLMEVLERYGEL</sequence>
<organism evidence="1 2">
    <name type="scientific">Brevundimonas faecalis</name>
    <dbReference type="NCBI Taxonomy" id="947378"/>
    <lineage>
        <taxon>Bacteria</taxon>
        <taxon>Pseudomonadati</taxon>
        <taxon>Pseudomonadota</taxon>
        <taxon>Alphaproteobacteria</taxon>
        <taxon>Caulobacterales</taxon>
        <taxon>Caulobacteraceae</taxon>
        <taxon>Brevundimonas</taxon>
    </lineage>
</organism>
<evidence type="ECO:0000313" key="2">
    <source>
        <dbReference type="Proteomes" id="UP001549313"/>
    </source>
</evidence>
<keyword evidence="2" id="KW-1185">Reference proteome</keyword>
<reference evidence="1 2" key="1">
    <citation type="submission" date="2024-06" db="EMBL/GenBank/DDBJ databases">
        <title>Sorghum-associated microbial communities from plants grown in Nebraska, USA.</title>
        <authorList>
            <person name="Schachtman D."/>
        </authorList>
    </citation>
    <scope>NUCLEOTIDE SEQUENCE [LARGE SCALE GENOMIC DNA]</scope>
    <source>
        <strain evidence="1 2">2814</strain>
    </source>
</reference>
<dbReference type="Proteomes" id="UP001549313">
    <property type="component" value="Unassembled WGS sequence"/>
</dbReference>
<name>A0ABV2RAG3_9CAUL</name>